<evidence type="ECO:0000256" key="1">
    <source>
        <dbReference type="ARBA" id="ARBA00006817"/>
    </source>
</evidence>
<name>A0ABQ6YZU7_9ENTE</name>
<organism evidence="3 4">
    <name type="scientific">Candidatus Enterococcus willemsii</name>
    <dbReference type="NCBI Taxonomy" id="1857215"/>
    <lineage>
        <taxon>Bacteria</taxon>
        <taxon>Bacillati</taxon>
        <taxon>Bacillota</taxon>
        <taxon>Bacilli</taxon>
        <taxon>Lactobacillales</taxon>
        <taxon>Enterococcaceae</taxon>
        <taxon>Enterococcus</taxon>
    </lineage>
</organism>
<reference evidence="3 4" key="1">
    <citation type="submission" date="2016-06" db="EMBL/GenBank/DDBJ databases">
        <title>Four novel species of enterococci isolated from chicken manure.</title>
        <authorList>
            <person name="Van Tyne D."/>
        </authorList>
    </citation>
    <scope>NUCLEOTIDE SEQUENCE [LARGE SCALE GENOMIC DNA]</scope>
    <source>
        <strain evidence="3 4">CU12B</strain>
    </source>
</reference>
<accession>A0ABQ6YZU7</accession>
<comment type="caution">
    <text evidence="3">The sequence shown here is derived from an EMBL/GenBank/DDBJ whole genome shotgun (WGS) entry which is preliminary data.</text>
</comment>
<evidence type="ECO:0000259" key="2">
    <source>
        <dbReference type="Pfam" id="PF08327"/>
    </source>
</evidence>
<feature type="domain" description="Activator of Hsp90 ATPase homologue 1/2-like C-terminal" evidence="2">
    <location>
        <begin position="21"/>
        <end position="129"/>
    </location>
</feature>
<evidence type="ECO:0000313" key="3">
    <source>
        <dbReference type="EMBL" id="KAF1304146.1"/>
    </source>
</evidence>
<evidence type="ECO:0000313" key="4">
    <source>
        <dbReference type="Proteomes" id="UP000782705"/>
    </source>
</evidence>
<proteinExistence type="inferred from homology"/>
<dbReference type="InterPro" id="IPR023393">
    <property type="entry name" value="START-like_dom_sf"/>
</dbReference>
<gene>
    <name evidence="3" type="ORF">BAU17_04425</name>
</gene>
<keyword evidence="4" id="KW-1185">Reference proteome</keyword>
<sequence>MKEKLALVDGTLHAEFWLEINASPEKVWTFLTETDKLAQWFPELQAGEISADGYMKFVMPEINLTMAIQAFQLGEKLAYQWDSGQVTFDILADKQTILHFSEELPPQFPQKHRDVAGWSIVLRRLKNAIEGQPVDFSNVGHAEAEQKFGKQLAAFESTK</sequence>
<comment type="similarity">
    <text evidence="1">Belongs to the AHA1 family.</text>
</comment>
<dbReference type="Gene3D" id="3.30.530.20">
    <property type="match status" value="1"/>
</dbReference>
<dbReference type="EMBL" id="MAEL01000035">
    <property type="protein sequence ID" value="KAF1304146.1"/>
    <property type="molecule type" value="Genomic_DNA"/>
</dbReference>
<dbReference type="SUPFAM" id="SSF55961">
    <property type="entry name" value="Bet v1-like"/>
    <property type="match status" value="1"/>
</dbReference>
<dbReference type="Proteomes" id="UP000782705">
    <property type="component" value="Unassembled WGS sequence"/>
</dbReference>
<dbReference type="InterPro" id="IPR013538">
    <property type="entry name" value="ASHA1/2-like_C"/>
</dbReference>
<dbReference type="RefSeq" id="WP_161902018.1">
    <property type="nucleotide sequence ID" value="NZ_MAEL01000035.1"/>
</dbReference>
<protein>
    <recommendedName>
        <fullName evidence="2">Activator of Hsp90 ATPase homologue 1/2-like C-terminal domain-containing protein</fullName>
    </recommendedName>
</protein>
<dbReference type="Pfam" id="PF08327">
    <property type="entry name" value="AHSA1"/>
    <property type="match status" value="1"/>
</dbReference>